<dbReference type="SUPFAM" id="SSF52540">
    <property type="entry name" value="P-loop containing nucleoside triphosphate hydrolases"/>
    <property type="match status" value="1"/>
</dbReference>
<evidence type="ECO:0000313" key="5">
    <source>
        <dbReference type="Proteomes" id="UP000663882"/>
    </source>
</evidence>
<name>A0A814LY75_9BILA</name>
<gene>
    <name evidence="3" type="ORF">JXQ802_LOCUS32336</name>
    <name evidence="2" type="ORF">RFH988_LOCUS17724</name>
</gene>
<reference evidence="2" key="1">
    <citation type="submission" date="2021-02" db="EMBL/GenBank/DDBJ databases">
        <authorList>
            <person name="Nowell W R."/>
        </authorList>
    </citation>
    <scope>NUCLEOTIDE SEQUENCE</scope>
</reference>
<organism evidence="2 5">
    <name type="scientific">Rotaria sordida</name>
    <dbReference type="NCBI Taxonomy" id="392033"/>
    <lineage>
        <taxon>Eukaryota</taxon>
        <taxon>Metazoa</taxon>
        <taxon>Spiralia</taxon>
        <taxon>Gnathifera</taxon>
        <taxon>Rotifera</taxon>
        <taxon>Eurotatoria</taxon>
        <taxon>Bdelloidea</taxon>
        <taxon>Philodinida</taxon>
        <taxon>Philodinidae</taxon>
        <taxon>Rotaria</taxon>
    </lineage>
</organism>
<dbReference type="PANTHER" id="PTHR43681:SF1">
    <property type="entry name" value="SARCALUMENIN"/>
    <property type="match status" value="1"/>
</dbReference>
<dbReference type="EMBL" id="CAJNOL010001419">
    <property type="protein sequence ID" value="CAF1355662.1"/>
    <property type="molecule type" value="Genomic_DNA"/>
</dbReference>
<dbReference type="Proteomes" id="UP000663870">
    <property type="component" value="Unassembled WGS sequence"/>
</dbReference>
<evidence type="ECO:0000313" key="2">
    <source>
        <dbReference type="EMBL" id="CAF1070048.1"/>
    </source>
</evidence>
<dbReference type="InterPro" id="IPR051943">
    <property type="entry name" value="TRAFAC_Dynamin-like_GTPase"/>
</dbReference>
<comment type="caution">
    <text evidence="2">The sequence shown here is derived from an EMBL/GenBank/DDBJ whole genome shotgun (WGS) entry which is preliminary data.</text>
</comment>
<protein>
    <recommendedName>
        <fullName evidence="1">Dynamin N-terminal domain-containing protein</fullName>
    </recommendedName>
</protein>
<feature type="domain" description="Dynamin N-terminal" evidence="1">
    <location>
        <begin position="95"/>
        <end position="140"/>
    </location>
</feature>
<sequence>MSLCLSLCRQQIIRYRLNNYFNLRSIIIYQRKFSSHLSDSNVNPNLPLLDHSHHELVKRIKNLLINVQTDLTLLSAPDKKLLNEAQTNIESIFLLVVVGEFNSGKSQFINTLLGEKEICPTGVLPTTDIIQILKYGTKRKDVIESDHIKSIYLPNEWLKQTNIVDTPGTNAILQTHQQITGMY</sequence>
<dbReference type="EMBL" id="CAJNOO010000961">
    <property type="protein sequence ID" value="CAF1070048.1"/>
    <property type="molecule type" value="Genomic_DNA"/>
</dbReference>
<dbReference type="InterPro" id="IPR027417">
    <property type="entry name" value="P-loop_NTPase"/>
</dbReference>
<dbReference type="Pfam" id="PF00350">
    <property type="entry name" value="Dynamin_N"/>
    <property type="match status" value="1"/>
</dbReference>
<dbReference type="AlphaFoldDB" id="A0A814LY75"/>
<proteinExistence type="predicted"/>
<evidence type="ECO:0000259" key="1">
    <source>
        <dbReference type="Pfam" id="PF00350"/>
    </source>
</evidence>
<evidence type="ECO:0000313" key="4">
    <source>
        <dbReference type="Proteomes" id="UP000663870"/>
    </source>
</evidence>
<dbReference type="PANTHER" id="PTHR43681">
    <property type="entry name" value="TRANSMEMBRANE GTPASE FZO"/>
    <property type="match status" value="1"/>
</dbReference>
<evidence type="ECO:0000313" key="3">
    <source>
        <dbReference type="EMBL" id="CAF1355662.1"/>
    </source>
</evidence>
<dbReference type="Proteomes" id="UP000663882">
    <property type="component" value="Unassembled WGS sequence"/>
</dbReference>
<dbReference type="Gene3D" id="3.40.50.300">
    <property type="entry name" value="P-loop containing nucleotide triphosphate hydrolases"/>
    <property type="match status" value="1"/>
</dbReference>
<accession>A0A814LY75</accession>
<keyword evidence="4" id="KW-1185">Reference proteome</keyword>
<dbReference type="InterPro" id="IPR045063">
    <property type="entry name" value="Dynamin_N"/>
</dbReference>
<dbReference type="OrthoDB" id="8927528at2759"/>